<feature type="domain" description="DUF4342" evidence="2">
    <location>
        <begin position="13"/>
        <end position="81"/>
    </location>
</feature>
<evidence type="ECO:0000259" key="2">
    <source>
        <dbReference type="Pfam" id="PF14242"/>
    </source>
</evidence>
<keyword evidence="1" id="KW-0472">Membrane</keyword>
<dbReference type="AlphaFoldDB" id="A0A6G7VA54"/>
<keyword evidence="4" id="KW-1185">Reference proteome</keyword>
<organism evidence="3 4">
    <name type="scientific">Caldichromatium japonicum</name>
    <dbReference type="NCBI Taxonomy" id="2699430"/>
    <lineage>
        <taxon>Bacteria</taxon>
        <taxon>Pseudomonadati</taxon>
        <taxon>Pseudomonadota</taxon>
        <taxon>Gammaproteobacteria</taxon>
        <taxon>Chromatiales</taxon>
        <taxon>Chromatiaceae</taxon>
        <taxon>Caldichromatium</taxon>
    </lineage>
</organism>
<reference evidence="4" key="1">
    <citation type="submission" date="2020-01" db="EMBL/GenBank/DDBJ databases">
        <title>Caldichromatium gen. nov., sp. nov., a thermophilic purple sulfur bacterium member of the family Chromatiaceae isolated from Nakabusa hot spring, Japan.</title>
        <authorList>
            <person name="Saini M.K."/>
            <person name="Hanada S."/>
            <person name="Tank M."/>
        </authorList>
    </citation>
    <scope>NUCLEOTIDE SEQUENCE [LARGE SCALE GENOMIC DNA]</scope>
    <source>
        <strain evidence="4">No.7</strain>
    </source>
</reference>
<dbReference type="KEGG" id="cjap:GWK36_00565"/>
<proteinExistence type="predicted"/>
<keyword evidence="1" id="KW-0812">Transmembrane</keyword>
<accession>A0A6G7VA54</accession>
<dbReference type="EMBL" id="CP048029">
    <property type="protein sequence ID" value="QIK36738.1"/>
    <property type="molecule type" value="Genomic_DNA"/>
</dbReference>
<dbReference type="Pfam" id="PF14242">
    <property type="entry name" value="DUF4342"/>
    <property type="match status" value="1"/>
</dbReference>
<dbReference type="RefSeq" id="WP_166269173.1">
    <property type="nucleotide sequence ID" value="NZ_CP048029.1"/>
</dbReference>
<protein>
    <submittedName>
        <fullName evidence="3">DUF4342 domain-containing protein</fullName>
    </submittedName>
</protein>
<dbReference type="InterPro" id="IPR025642">
    <property type="entry name" value="DUF4342"/>
</dbReference>
<feature type="transmembrane region" description="Helical" evidence="1">
    <location>
        <begin position="49"/>
        <end position="74"/>
    </location>
</feature>
<evidence type="ECO:0000313" key="3">
    <source>
        <dbReference type="EMBL" id="QIK36738.1"/>
    </source>
</evidence>
<sequence length="83" mass="9391">MPRRPFAGDLSDQPWLTTIKDLIQRLGSKRLLLRHVDGRILIDVPLPPALAVIAVLFLFTPRLTAFAALTILFLRFDLTIEPD</sequence>
<evidence type="ECO:0000256" key="1">
    <source>
        <dbReference type="SAM" id="Phobius"/>
    </source>
</evidence>
<name>A0A6G7VA54_9GAMM</name>
<evidence type="ECO:0000313" key="4">
    <source>
        <dbReference type="Proteomes" id="UP000502699"/>
    </source>
</evidence>
<keyword evidence="1" id="KW-1133">Transmembrane helix</keyword>
<gene>
    <name evidence="3" type="ORF">GWK36_00565</name>
</gene>
<dbReference type="Proteomes" id="UP000502699">
    <property type="component" value="Chromosome"/>
</dbReference>